<accession>D0KVP8</accession>
<name>D0KVP8_HALNC</name>
<dbReference type="InterPro" id="IPR046346">
    <property type="entry name" value="Aminoacid_DH-like_N_sf"/>
</dbReference>
<dbReference type="SUPFAM" id="SSF51735">
    <property type="entry name" value="NAD(P)-binding Rossmann-fold domains"/>
    <property type="match status" value="1"/>
</dbReference>
<evidence type="ECO:0000259" key="10">
    <source>
        <dbReference type="SMART" id="SM01274"/>
    </source>
</evidence>
<dbReference type="GO" id="GO:0051287">
    <property type="term" value="F:NAD binding"/>
    <property type="evidence" value="ECO:0007669"/>
    <property type="project" value="InterPro"/>
</dbReference>
<dbReference type="InterPro" id="IPR045213">
    <property type="entry name" value="Malic_NAD-bd_bact_type"/>
</dbReference>
<dbReference type="InterPro" id="IPR012301">
    <property type="entry name" value="Malic_N_dom"/>
</dbReference>
<keyword evidence="3" id="KW-0479">Metal-binding</keyword>
<proteinExistence type="predicted"/>
<dbReference type="FunFam" id="3.40.50.720:FF:000095">
    <property type="entry name" value="NADP-dependent malic enzyme"/>
    <property type="match status" value="1"/>
</dbReference>
<dbReference type="EMBL" id="CP001801">
    <property type="protein sequence ID" value="ACX96878.1"/>
    <property type="molecule type" value="Genomic_DNA"/>
</dbReference>
<dbReference type="PANTHER" id="PTHR43237:SF4">
    <property type="entry name" value="NADP-DEPENDENT MALIC ENZYME"/>
    <property type="match status" value="1"/>
</dbReference>
<evidence type="ECO:0000313" key="12">
    <source>
        <dbReference type="Proteomes" id="UP000009102"/>
    </source>
</evidence>
<keyword evidence="12" id="KW-1185">Reference proteome</keyword>
<feature type="domain" description="Malic enzyme N-terminal" evidence="10">
    <location>
        <begin position="79"/>
        <end position="212"/>
    </location>
</feature>
<evidence type="ECO:0000256" key="6">
    <source>
        <dbReference type="ARBA" id="ARBA00040273"/>
    </source>
</evidence>
<evidence type="ECO:0000256" key="2">
    <source>
        <dbReference type="ARBA" id="ARBA00001946"/>
    </source>
</evidence>
<dbReference type="STRING" id="555778.Hneap_2058"/>
<dbReference type="SMART" id="SM00919">
    <property type="entry name" value="Malic_M"/>
    <property type="match status" value="1"/>
</dbReference>
<comment type="cofactor">
    <cofactor evidence="1">
        <name>Mn(2+)</name>
        <dbReference type="ChEBI" id="CHEBI:29035"/>
    </cofactor>
</comment>
<dbReference type="PROSITE" id="PS00331">
    <property type="entry name" value="MALIC_ENZYMES"/>
    <property type="match status" value="1"/>
</dbReference>
<evidence type="ECO:0000256" key="7">
    <source>
        <dbReference type="ARBA" id="ARBA00050924"/>
    </source>
</evidence>
<dbReference type="Gene3D" id="3.40.50.720">
    <property type="entry name" value="NAD(P)-binding Rossmann-like Domain"/>
    <property type="match status" value="1"/>
</dbReference>
<dbReference type="InterPro" id="IPR037062">
    <property type="entry name" value="Malic_N_dom_sf"/>
</dbReference>
<comment type="catalytic activity">
    <reaction evidence="8">
        <text>oxaloacetate + H(+) = pyruvate + CO2</text>
        <dbReference type="Rhea" id="RHEA:15641"/>
        <dbReference type="ChEBI" id="CHEBI:15361"/>
        <dbReference type="ChEBI" id="CHEBI:15378"/>
        <dbReference type="ChEBI" id="CHEBI:16452"/>
        <dbReference type="ChEBI" id="CHEBI:16526"/>
        <dbReference type="EC" id="1.1.1.40"/>
    </reaction>
</comment>
<evidence type="ECO:0000256" key="3">
    <source>
        <dbReference type="ARBA" id="ARBA00022723"/>
    </source>
</evidence>
<evidence type="ECO:0000256" key="5">
    <source>
        <dbReference type="ARBA" id="ARBA00038964"/>
    </source>
</evidence>
<dbReference type="FunFam" id="3.40.50.10380:FF:000003">
    <property type="entry name" value="NADP-dependent malic enzyme"/>
    <property type="match status" value="1"/>
</dbReference>
<evidence type="ECO:0000256" key="4">
    <source>
        <dbReference type="ARBA" id="ARBA00023002"/>
    </source>
</evidence>
<dbReference type="Gene3D" id="3.40.50.10380">
    <property type="entry name" value="Malic enzyme, N-terminal domain"/>
    <property type="match status" value="1"/>
</dbReference>
<dbReference type="InterPro" id="IPR036291">
    <property type="entry name" value="NAD(P)-bd_dom_sf"/>
</dbReference>
<dbReference type="Pfam" id="PF03949">
    <property type="entry name" value="Malic_M"/>
    <property type="match status" value="1"/>
</dbReference>
<dbReference type="Pfam" id="PF00390">
    <property type="entry name" value="malic"/>
    <property type="match status" value="1"/>
</dbReference>
<reference evidence="11 12" key="1">
    <citation type="submission" date="2009-10" db="EMBL/GenBank/DDBJ databases">
        <title>Complete sequence of Halothiobacillus neapolitanus c2.</title>
        <authorList>
            <consortium name="US DOE Joint Genome Institute"/>
            <person name="Lucas S."/>
            <person name="Copeland A."/>
            <person name="Lapidus A."/>
            <person name="Glavina del Rio T."/>
            <person name="Tice H."/>
            <person name="Bruce D."/>
            <person name="Goodwin L."/>
            <person name="Pitluck S."/>
            <person name="Davenport K."/>
            <person name="Brettin T."/>
            <person name="Detter J.C."/>
            <person name="Han C."/>
            <person name="Tapia R."/>
            <person name="Larimer F."/>
            <person name="Land M."/>
            <person name="Hauser L."/>
            <person name="Kyrpides N."/>
            <person name="Mikhailova N."/>
            <person name="Kerfeld C."/>
            <person name="Cannon G."/>
            <person name="Heinhort S."/>
        </authorList>
    </citation>
    <scope>NUCLEOTIDE SEQUENCE [LARGE SCALE GENOMIC DNA]</scope>
    <source>
        <strain evidence="12">ATCC 23641 / c2</strain>
    </source>
</reference>
<dbReference type="InterPro" id="IPR051674">
    <property type="entry name" value="Malate_Decarboxylase"/>
</dbReference>
<comment type="catalytic activity">
    <reaction evidence="7">
        <text>(S)-malate + NADP(+) = pyruvate + CO2 + NADPH</text>
        <dbReference type="Rhea" id="RHEA:18253"/>
        <dbReference type="ChEBI" id="CHEBI:15361"/>
        <dbReference type="ChEBI" id="CHEBI:15589"/>
        <dbReference type="ChEBI" id="CHEBI:16526"/>
        <dbReference type="ChEBI" id="CHEBI:57783"/>
        <dbReference type="ChEBI" id="CHEBI:58349"/>
        <dbReference type="EC" id="1.1.1.40"/>
    </reaction>
</comment>
<dbReference type="GO" id="GO:0004473">
    <property type="term" value="F:malate dehydrogenase (decarboxylating) (NADP+) activity"/>
    <property type="evidence" value="ECO:0007669"/>
    <property type="project" value="UniProtKB-EC"/>
</dbReference>
<dbReference type="SMART" id="SM01274">
    <property type="entry name" value="malic"/>
    <property type="match status" value="1"/>
</dbReference>
<evidence type="ECO:0000256" key="1">
    <source>
        <dbReference type="ARBA" id="ARBA00001936"/>
    </source>
</evidence>
<protein>
    <recommendedName>
        <fullName evidence="6">NADP-dependent malic enzyme</fullName>
        <ecNumber evidence="5">1.1.1.40</ecNumber>
    </recommendedName>
</protein>
<dbReference type="eggNOG" id="COG0281">
    <property type="taxonomic scope" value="Bacteria"/>
</dbReference>
<organism evidence="11 12">
    <name type="scientific">Halothiobacillus neapolitanus (strain ATCC 23641 / DSM 15147 / CIP 104769 / NCIMB 8539 / c2)</name>
    <name type="common">Thiobacillus neapolitanus</name>
    <dbReference type="NCBI Taxonomy" id="555778"/>
    <lineage>
        <taxon>Bacteria</taxon>
        <taxon>Pseudomonadati</taxon>
        <taxon>Pseudomonadota</taxon>
        <taxon>Gammaproteobacteria</taxon>
        <taxon>Chromatiales</taxon>
        <taxon>Halothiobacillaceae</taxon>
        <taxon>Halothiobacillus</taxon>
    </lineage>
</organism>
<dbReference type="AlphaFoldDB" id="D0KVP8"/>
<evidence type="ECO:0000256" key="8">
    <source>
        <dbReference type="ARBA" id="ARBA00051384"/>
    </source>
</evidence>
<dbReference type="GO" id="GO:0046872">
    <property type="term" value="F:metal ion binding"/>
    <property type="evidence" value="ECO:0007669"/>
    <property type="project" value="UniProtKB-KW"/>
</dbReference>
<feature type="domain" description="Malic enzyme NAD-binding" evidence="9">
    <location>
        <begin position="224"/>
        <end position="460"/>
    </location>
</feature>
<gene>
    <name evidence="11" type="ordered locus">Hneap_2058</name>
</gene>
<evidence type="ECO:0000259" key="9">
    <source>
        <dbReference type="SMART" id="SM00919"/>
    </source>
</evidence>
<dbReference type="CDD" id="cd05311">
    <property type="entry name" value="NAD_bind_2_malic_enz"/>
    <property type="match status" value="1"/>
</dbReference>
<dbReference type="HOGENOM" id="CLU_034446_2_1_6"/>
<evidence type="ECO:0000313" key="11">
    <source>
        <dbReference type="EMBL" id="ACX96878.1"/>
    </source>
</evidence>
<dbReference type="PANTHER" id="PTHR43237">
    <property type="entry name" value="NADP-DEPENDENT MALIC ENZYME"/>
    <property type="match status" value="1"/>
</dbReference>
<keyword evidence="4 11" id="KW-0560">Oxidoreductase</keyword>
<dbReference type="Proteomes" id="UP000009102">
    <property type="component" value="Chromosome"/>
</dbReference>
<dbReference type="SUPFAM" id="SSF53223">
    <property type="entry name" value="Aminoacid dehydrogenase-like, N-terminal domain"/>
    <property type="match status" value="1"/>
</dbReference>
<dbReference type="GO" id="GO:0008948">
    <property type="term" value="F:oxaloacetate decarboxylase activity"/>
    <property type="evidence" value="ECO:0007669"/>
    <property type="project" value="RHEA"/>
</dbReference>
<dbReference type="KEGG" id="hna:Hneap_2058"/>
<sequence length="478" mass="51124">MCRDSCSALLCWHGSGLYLDAVAAFGRPVEVPSLLTGTGAFFTWHNVRVKTPSPESVAMSNPPPDSRQAALDYHEFPVPGKTATAITKPAQSARDLALAYSPGVAEPVRAIAANPDDAYRYTNKGNLVAVISDGSAILGLGNLGALASKPVMEGKALLFKKFANIDAIDLEVETQEPMELIDTVRRLGASFGGINLEDISAPRCFEIEAALIEAMDIPVFHDDQHGTAIIIAAGLVNALHIQNKKLEDIRLVLVGAGAAGTATLRLLLEMGLNREQLRVVDKVGVLHSGLTDLPEHHAAVVADTDDRTLEDALRGADVFIGLSAPNLLSAEMLSSMADQPVVFALANPDPEIRPELAHSVRDDLIMATGRSDYPNQVNNVLAFPFIFRGTLDCRASRITANMKIACVEALAALAREPVPQSVLAAYNLDSLTFGAEYILPKPFDPRLIERLPAAVAAAAERDGVARTAYRPYPRVTTV</sequence>
<dbReference type="InterPro" id="IPR015884">
    <property type="entry name" value="Malic_enzyme_CS"/>
</dbReference>
<dbReference type="EC" id="1.1.1.40" evidence="5"/>
<comment type="cofactor">
    <cofactor evidence="2">
        <name>Mg(2+)</name>
        <dbReference type="ChEBI" id="CHEBI:18420"/>
    </cofactor>
</comment>
<dbReference type="InterPro" id="IPR012302">
    <property type="entry name" value="Malic_NAD-bd"/>
</dbReference>